<feature type="compositionally biased region" description="Basic and acidic residues" evidence="1">
    <location>
        <begin position="17"/>
        <end position="29"/>
    </location>
</feature>
<accession>A0A0F9EC97</accession>
<dbReference type="EMBL" id="LAZR01035448">
    <property type="protein sequence ID" value="KKL27486.1"/>
    <property type="molecule type" value="Genomic_DNA"/>
</dbReference>
<feature type="region of interest" description="Disordered" evidence="1">
    <location>
        <begin position="200"/>
        <end position="226"/>
    </location>
</feature>
<feature type="transmembrane region" description="Helical" evidence="2">
    <location>
        <begin position="143"/>
        <end position="161"/>
    </location>
</feature>
<keyword evidence="2" id="KW-1133">Transmembrane helix</keyword>
<reference evidence="3" key="1">
    <citation type="journal article" date="2015" name="Nature">
        <title>Complex archaea that bridge the gap between prokaryotes and eukaryotes.</title>
        <authorList>
            <person name="Spang A."/>
            <person name="Saw J.H."/>
            <person name="Jorgensen S.L."/>
            <person name="Zaremba-Niedzwiedzka K."/>
            <person name="Martijn J."/>
            <person name="Lind A.E."/>
            <person name="van Eijk R."/>
            <person name="Schleper C."/>
            <person name="Guy L."/>
            <person name="Ettema T.J."/>
        </authorList>
    </citation>
    <scope>NUCLEOTIDE SEQUENCE</scope>
</reference>
<evidence type="ECO:0000256" key="2">
    <source>
        <dbReference type="SAM" id="Phobius"/>
    </source>
</evidence>
<dbReference type="AlphaFoldDB" id="A0A0F9EC97"/>
<keyword evidence="2" id="KW-0472">Membrane</keyword>
<evidence type="ECO:0000256" key="1">
    <source>
        <dbReference type="SAM" id="MobiDB-lite"/>
    </source>
</evidence>
<sequence>MPKLTLSPPPEGWTEESEQKRLEDFRREYPWPIGAYRPLPPKHKLGRSERQPSNTPFSRNWPRKPTTPPPRPPLGWKDEEQRQIYFAAMGIVPPPEPDPAITPIAKEAWRSKYDGANKIYERSFFLHLAGGIIPIIVGIQMGISFWFIVAVQFIVWLSWVIKPFDYGYCDEENIKRKYKGKQSDEQMATLAELFEEAEVLQRPEAPPPQPTVNQMYKPMRTTSEKR</sequence>
<comment type="caution">
    <text evidence="3">The sequence shown here is derived from an EMBL/GenBank/DDBJ whole genome shotgun (WGS) entry which is preliminary data.</text>
</comment>
<evidence type="ECO:0000313" key="3">
    <source>
        <dbReference type="EMBL" id="KKL27486.1"/>
    </source>
</evidence>
<protein>
    <submittedName>
        <fullName evidence="3">Uncharacterized protein</fullName>
    </submittedName>
</protein>
<feature type="region of interest" description="Disordered" evidence="1">
    <location>
        <begin position="1"/>
        <end position="76"/>
    </location>
</feature>
<name>A0A0F9EC97_9ZZZZ</name>
<organism evidence="3">
    <name type="scientific">marine sediment metagenome</name>
    <dbReference type="NCBI Taxonomy" id="412755"/>
    <lineage>
        <taxon>unclassified sequences</taxon>
        <taxon>metagenomes</taxon>
        <taxon>ecological metagenomes</taxon>
    </lineage>
</organism>
<proteinExistence type="predicted"/>
<gene>
    <name evidence="3" type="ORF">LCGC14_2384650</name>
</gene>
<keyword evidence="2" id="KW-0812">Transmembrane</keyword>